<dbReference type="AlphaFoldDB" id="A0A5Q2N3I8"/>
<keyword evidence="2" id="KW-1185">Reference proteome</keyword>
<evidence type="ECO:0000313" key="1">
    <source>
        <dbReference type="EMBL" id="QGG47862.1"/>
    </source>
</evidence>
<dbReference type="Proteomes" id="UP000366051">
    <property type="component" value="Chromosome"/>
</dbReference>
<dbReference type="EMBL" id="CP045875">
    <property type="protein sequence ID" value="QGG47862.1"/>
    <property type="molecule type" value="Genomic_DNA"/>
</dbReference>
<name>A0A5Q2N3I8_9FIRM</name>
<dbReference type="KEGG" id="hcv:FTV88_1764"/>
<evidence type="ECO:0000313" key="2">
    <source>
        <dbReference type="Proteomes" id="UP000366051"/>
    </source>
</evidence>
<accession>A0A5Q2N3I8</accession>
<gene>
    <name evidence="1" type="ORF">FTV88_1764</name>
</gene>
<organism evidence="1 2">
    <name type="scientific">Heliorestis convoluta</name>
    <dbReference type="NCBI Taxonomy" id="356322"/>
    <lineage>
        <taxon>Bacteria</taxon>
        <taxon>Bacillati</taxon>
        <taxon>Bacillota</taxon>
        <taxon>Clostridia</taxon>
        <taxon>Eubacteriales</taxon>
        <taxon>Heliobacteriaceae</taxon>
        <taxon>Heliorestis</taxon>
    </lineage>
</organism>
<sequence length="43" mass="5136">MLIEKRFLSLSVGAFSRRQEVLSHNQNEIASIIFFHFQLFYAF</sequence>
<reference evidence="2" key="1">
    <citation type="submission" date="2019-11" db="EMBL/GenBank/DDBJ databases">
        <title>Genome sequence of Heliorestis convoluta strain HH, an alkaliphilic and minimalistic phototrophic bacterium from a soda lake in Egypt.</title>
        <authorList>
            <person name="Dewey E.D."/>
            <person name="Stokes L.M."/>
            <person name="Burchell B.M."/>
            <person name="Shaffer K.N."/>
            <person name="Huntington A.M."/>
            <person name="Baker J.M."/>
            <person name="Nadendla S."/>
            <person name="Giglio M.G."/>
            <person name="Touchman J.W."/>
            <person name="Blankenship R.E."/>
            <person name="Madigan M.T."/>
            <person name="Sattley W.M."/>
        </authorList>
    </citation>
    <scope>NUCLEOTIDE SEQUENCE [LARGE SCALE GENOMIC DNA]</scope>
    <source>
        <strain evidence="2">HH</strain>
    </source>
</reference>
<proteinExistence type="predicted"/>
<protein>
    <submittedName>
        <fullName evidence="1">Uncharacterized protein</fullName>
    </submittedName>
</protein>